<keyword evidence="6" id="KW-0408">Iron</keyword>
<feature type="domain" description="ABC transporter" evidence="9">
    <location>
        <begin position="23"/>
        <end position="256"/>
    </location>
</feature>
<dbReference type="InterPro" id="IPR017871">
    <property type="entry name" value="ABC_transporter-like_CS"/>
</dbReference>
<evidence type="ECO:0000256" key="8">
    <source>
        <dbReference type="ARBA" id="ARBA00023136"/>
    </source>
</evidence>
<gene>
    <name evidence="10" type="ORF">ABA45_09185</name>
</gene>
<evidence type="ECO:0000313" key="11">
    <source>
        <dbReference type="Proteomes" id="UP000036406"/>
    </source>
</evidence>
<keyword evidence="2" id="KW-1003">Cell membrane</keyword>
<evidence type="ECO:0000259" key="9">
    <source>
        <dbReference type="PROSITE" id="PS50893"/>
    </source>
</evidence>
<evidence type="ECO:0000256" key="1">
    <source>
        <dbReference type="ARBA" id="ARBA00022448"/>
    </source>
</evidence>
<dbReference type="Gene3D" id="2.40.50.100">
    <property type="match status" value="1"/>
</dbReference>
<dbReference type="InterPro" id="IPR027417">
    <property type="entry name" value="P-loop_NTPase"/>
</dbReference>
<dbReference type="GO" id="GO:0016887">
    <property type="term" value="F:ATP hydrolysis activity"/>
    <property type="evidence" value="ECO:0007669"/>
    <property type="project" value="InterPro"/>
</dbReference>
<dbReference type="GO" id="GO:0015697">
    <property type="term" value="P:quaternary ammonium group transport"/>
    <property type="evidence" value="ECO:0007669"/>
    <property type="project" value="UniProtKB-ARBA"/>
</dbReference>
<keyword evidence="11" id="KW-1185">Reference proteome</keyword>
<organism evidence="10 11">
    <name type="scientific">Marinobacter psychrophilus</name>
    <dbReference type="NCBI Taxonomy" id="330734"/>
    <lineage>
        <taxon>Bacteria</taxon>
        <taxon>Pseudomonadati</taxon>
        <taxon>Pseudomonadota</taxon>
        <taxon>Gammaproteobacteria</taxon>
        <taxon>Pseudomonadales</taxon>
        <taxon>Marinobacteraceae</taxon>
        <taxon>Marinobacter</taxon>
    </lineage>
</organism>
<evidence type="ECO:0000313" key="10">
    <source>
        <dbReference type="EMBL" id="AKO52562.1"/>
    </source>
</evidence>
<evidence type="ECO:0000256" key="6">
    <source>
        <dbReference type="ARBA" id="ARBA00023004"/>
    </source>
</evidence>
<dbReference type="InterPro" id="IPR008995">
    <property type="entry name" value="Mo/tungstate-bd_C_term_dom"/>
</dbReference>
<dbReference type="PROSITE" id="PS00211">
    <property type="entry name" value="ABC_TRANSPORTER_1"/>
    <property type="match status" value="1"/>
</dbReference>
<dbReference type="STRING" id="330734.ABA45_09185"/>
<dbReference type="GO" id="GO:0016020">
    <property type="term" value="C:membrane"/>
    <property type="evidence" value="ECO:0007669"/>
    <property type="project" value="InterPro"/>
</dbReference>
<sequence length="375" mass="40977">MSVFQKKSIDSLAIGEDSADFALMLDRVHCHFGRHKAVTDISLEIKAGEVVCLLGPSGCGKTTLLRIAAGLQKPSEGRVYVGRDLVSAPNGTHWPPEKRNVGVAFQESALFPHLTVLENVCFGISVLSKSKRKSHALDLLSRLGMASCAEAYPHTLSGGQQQRVALARALAPSPQVMLLDEPFSSLDARLRDQIRDDTLHVLKELNTATLLVTHDPEEAMFMADRIALMREGHIVQTGTPTDLYCSPVDPFVVNFFGQVNKHIGVVRDGVVRTPFGQLDARNFSEGSILRVLIRPEAVKVTPLTDKVHNAQSSHILMSRLLGASSLLHVCAHDADGQEAHLHARVPGVFLPEEGQPVSLSLDMSQVFLFQQRNKL</sequence>
<evidence type="ECO:0000256" key="3">
    <source>
        <dbReference type="ARBA" id="ARBA00022496"/>
    </source>
</evidence>
<dbReference type="KEGG" id="mpq:ABA45_09185"/>
<dbReference type="FunFam" id="3.40.50.300:FF:000425">
    <property type="entry name" value="Probable ABC transporter, ATP-binding subunit"/>
    <property type="match status" value="1"/>
</dbReference>
<dbReference type="Pfam" id="PF00005">
    <property type="entry name" value="ABC_tran"/>
    <property type="match status" value="1"/>
</dbReference>
<keyword evidence="8" id="KW-0472">Membrane</keyword>
<dbReference type="AlphaFoldDB" id="A0A0H4IBX9"/>
<dbReference type="EMBL" id="CP011494">
    <property type="protein sequence ID" value="AKO52562.1"/>
    <property type="molecule type" value="Genomic_DNA"/>
</dbReference>
<protein>
    <submittedName>
        <fullName evidence="10">ABC transporter</fullName>
    </submittedName>
</protein>
<evidence type="ECO:0000256" key="2">
    <source>
        <dbReference type="ARBA" id="ARBA00022475"/>
    </source>
</evidence>
<dbReference type="SMART" id="SM00382">
    <property type="entry name" value="AAA"/>
    <property type="match status" value="1"/>
</dbReference>
<dbReference type="Gene3D" id="2.40.50.140">
    <property type="entry name" value="Nucleic acid-binding proteins"/>
    <property type="match status" value="1"/>
</dbReference>
<dbReference type="InterPro" id="IPR015853">
    <property type="entry name" value="ABC_transpr_FbpC"/>
</dbReference>
<keyword evidence="4" id="KW-0547">Nucleotide-binding</keyword>
<dbReference type="RefSeq" id="WP_048385534.1">
    <property type="nucleotide sequence ID" value="NZ_CP011494.1"/>
</dbReference>
<dbReference type="GO" id="GO:0005524">
    <property type="term" value="F:ATP binding"/>
    <property type="evidence" value="ECO:0007669"/>
    <property type="project" value="UniProtKB-KW"/>
</dbReference>
<reference evidence="10 11" key="1">
    <citation type="submission" date="2015-05" db="EMBL/GenBank/DDBJ databases">
        <title>Complete genome of Marinobacter psychrophilus strain 20041T isolated from sea-ice of the Canadian Basin.</title>
        <authorList>
            <person name="Song L."/>
            <person name="Ren L."/>
            <person name="Yu Y."/>
            <person name="Wang X."/>
        </authorList>
    </citation>
    <scope>NUCLEOTIDE SEQUENCE [LARGE SCALE GENOMIC DNA]</scope>
    <source>
        <strain evidence="10 11">20041</strain>
    </source>
</reference>
<dbReference type="PANTHER" id="PTHR42781:SF4">
    <property type="entry name" value="SPERMIDINE_PUTRESCINE IMPORT ATP-BINDING PROTEIN POTA"/>
    <property type="match status" value="1"/>
</dbReference>
<dbReference type="InterPro" id="IPR003593">
    <property type="entry name" value="AAA+_ATPase"/>
</dbReference>
<dbReference type="SUPFAM" id="SSF52540">
    <property type="entry name" value="P-loop containing nucleoside triphosphate hydrolases"/>
    <property type="match status" value="1"/>
</dbReference>
<dbReference type="Proteomes" id="UP000036406">
    <property type="component" value="Chromosome"/>
</dbReference>
<proteinExistence type="predicted"/>
<keyword evidence="3" id="KW-0410">Iron transport</keyword>
<keyword evidence="7" id="KW-0406">Ion transport</keyword>
<accession>A0A0H4IBX9</accession>
<dbReference type="CDD" id="cd03259">
    <property type="entry name" value="ABC_Carb_Solutes_like"/>
    <property type="match status" value="1"/>
</dbReference>
<dbReference type="InterPro" id="IPR012340">
    <property type="entry name" value="NA-bd_OB-fold"/>
</dbReference>
<evidence type="ECO:0000256" key="4">
    <source>
        <dbReference type="ARBA" id="ARBA00022741"/>
    </source>
</evidence>
<keyword evidence="1" id="KW-0813">Transport</keyword>
<evidence type="ECO:0000256" key="5">
    <source>
        <dbReference type="ARBA" id="ARBA00022840"/>
    </source>
</evidence>
<keyword evidence="5" id="KW-0067">ATP-binding</keyword>
<dbReference type="GO" id="GO:0015408">
    <property type="term" value="F:ABC-type ferric iron transporter activity"/>
    <property type="evidence" value="ECO:0007669"/>
    <property type="project" value="InterPro"/>
</dbReference>
<name>A0A0H4IBX9_9GAMM</name>
<dbReference type="PROSITE" id="PS50893">
    <property type="entry name" value="ABC_TRANSPORTER_2"/>
    <property type="match status" value="1"/>
</dbReference>
<dbReference type="Gene3D" id="3.40.50.300">
    <property type="entry name" value="P-loop containing nucleotide triphosphate hydrolases"/>
    <property type="match status" value="1"/>
</dbReference>
<dbReference type="InterPro" id="IPR003439">
    <property type="entry name" value="ABC_transporter-like_ATP-bd"/>
</dbReference>
<evidence type="ECO:0000256" key="7">
    <source>
        <dbReference type="ARBA" id="ARBA00023065"/>
    </source>
</evidence>
<dbReference type="PATRIC" id="fig|330734.3.peg.1931"/>
<dbReference type="InterPro" id="IPR050093">
    <property type="entry name" value="ABC_SmlMolc_Importer"/>
</dbReference>
<dbReference type="PANTHER" id="PTHR42781">
    <property type="entry name" value="SPERMIDINE/PUTRESCINE IMPORT ATP-BINDING PROTEIN POTA"/>
    <property type="match status" value="1"/>
</dbReference>
<dbReference type="SUPFAM" id="SSF50331">
    <property type="entry name" value="MOP-like"/>
    <property type="match status" value="1"/>
</dbReference>